<sequence>MLFNSWEFLILLVATFALYYAPWSRGRNGKAWQVTLALVASVIFYGWEDPKLIGLLAISCVGNSLATGRIILHKVAGNEAKVRQWTQRAVVMNLSLLGIFKYLPFLAGLFPFLPPSWLAAAKAIPLPIGISFYTFHGISMIVDVARGEVTREGDALMSKGGRFAKGVRDIGFYLLFFPQLVAGPIVKAKEFWPQISGKRLEDIRWRQVVRALITGYFLKVFVADNLSEQTASLTLGPETLIASGPLNLIPLLYAYSLQIFADFAGYSLIAIGLAAMFGYRFPINFNFPYLSTSITEFWRRWHMSLSAWLRDYLYIPLGGNRNGPTRTYLNLFLVMFLGGLWHGAEWKFALWGSLHGLLLAMERLWGRNKATALPRNSFGFIRLTFGWLFAFHAVTLLWLTFLMPDMASIVAFFRGVFGGRTGFSGPPAFSLVFYGAAVVLYHAWGWLSEHREILAAKLARAPFEPLIQGVMLFLIFTNPGAPRGFIYFQF</sequence>
<dbReference type="PIRSF" id="PIRSF500217">
    <property type="entry name" value="AlgI"/>
    <property type="match status" value="1"/>
</dbReference>
<feature type="transmembrane region" description="Helical" evidence="10">
    <location>
        <begin position="166"/>
        <end position="186"/>
    </location>
</feature>
<keyword evidence="6 10" id="KW-1133">Transmembrane helix</keyword>
<feature type="transmembrane region" description="Helical" evidence="10">
    <location>
        <begin position="124"/>
        <end position="145"/>
    </location>
</feature>
<keyword evidence="8 9" id="KW-0012">Acyltransferase</keyword>
<evidence type="ECO:0000256" key="1">
    <source>
        <dbReference type="ARBA" id="ARBA00004651"/>
    </source>
</evidence>
<keyword evidence="3 9" id="KW-1003">Cell membrane</keyword>
<accession>A0ABU9ASY5</accession>
<feature type="transmembrane region" description="Helical" evidence="10">
    <location>
        <begin position="6"/>
        <end position="23"/>
    </location>
</feature>
<comment type="similarity">
    <text evidence="2 9">Belongs to the membrane-bound acyltransferase family.</text>
</comment>
<dbReference type="PANTHER" id="PTHR13285">
    <property type="entry name" value="ACYLTRANSFERASE"/>
    <property type="match status" value="1"/>
</dbReference>
<organism evidence="11 12">
    <name type="scientific">Luteolibacter soli</name>
    <dbReference type="NCBI Taxonomy" id="3135280"/>
    <lineage>
        <taxon>Bacteria</taxon>
        <taxon>Pseudomonadati</taxon>
        <taxon>Verrucomicrobiota</taxon>
        <taxon>Verrucomicrobiia</taxon>
        <taxon>Verrucomicrobiales</taxon>
        <taxon>Verrucomicrobiaceae</taxon>
        <taxon>Luteolibacter</taxon>
    </lineage>
</organism>
<feature type="transmembrane region" description="Helical" evidence="10">
    <location>
        <begin position="93"/>
        <end position="112"/>
    </location>
</feature>
<evidence type="ECO:0000256" key="3">
    <source>
        <dbReference type="ARBA" id="ARBA00022475"/>
    </source>
</evidence>
<dbReference type="Proteomes" id="UP001371305">
    <property type="component" value="Unassembled WGS sequence"/>
</dbReference>
<comment type="caution">
    <text evidence="11">The sequence shown here is derived from an EMBL/GenBank/DDBJ whole genome shotgun (WGS) entry which is preliminary data.</text>
</comment>
<reference evidence="11 12" key="1">
    <citation type="submission" date="2024-04" db="EMBL/GenBank/DDBJ databases">
        <title>Luteolibacter sp. isolated from soil.</title>
        <authorList>
            <person name="An J."/>
        </authorList>
    </citation>
    <scope>NUCLEOTIDE SEQUENCE [LARGE SCALE GENOMIC DNA]</scope>
    <source>
        <strain evidence="11 12">Y139</strain>
    </source>
</reference>
<evidence type="ECO:0000256" key="5">
    <source>
        <dbReference type="ARBA" id="ARBA00022692"/>
    </source>
</evidence>
<dbReference type="PIRSF" id="PIRSF016636">
    <property type="entry name" value="AlgI_DltB"/>
    <property type="match status" value="1"/>
</dbReference>
<feature type="transmembrane region" description="Helical" evidence="10">
    <location>
        <begin position="30"/>
        <end position="47"/>
    </location>
</feature>
<dbReference type="InterPro" id="IPR004299">
    <property type="entry name" value="MBOAT_fam"/>
</dbReference>
<feature type="transmembrane region" description="Helical" evidence="10">
    <location>
        <begin position="53"/>
        <end position="72"/>
    </location>
</feature>
<proteinExistence type="inferred from homology"/>
<evidence type="ECO:0000256" key="7">
    <source>
        <dbReference type="ARBA" id="ARBA00023136"/>
    </source>
</evidence>
<dbReference type="InterPro" id="IPR028362">
    <property type="entry name" value="AlgI"/>
</dbReference>
<feature type="transmembrane region" description="Helical" evidence="10">
    <location>
        <begin position="327"/>
        <end position="344"/>
    </location>
</feature>
<dbReference type="EC" id="2.3.-.-" evidence="11"/>
<feature type="transmembrane region" description="Helical" evidence="10">
    <location>
        <begin position="252"/>
        <end position="279"/>
    </location>
</feature>
<evidence type="ECO:0000256" key="6">
    <source>
        <dbReference type="ARBA" id="ARBA00022989"/>
    </source>
</evidence>
<evidence type="ECO:0000256" key="10">
    <source>
        <dbReference type="SAM" id="Phobius"/>
    </source>
</evidence>
<evidence type="ECO:0000313" key="12">
    <source>
        <dbReference type="Proteomes" id="UP001371305"/>
    </source>
</evidence>
<dbReference type="EMBL" id="JBBUKT010000003">
    <property type="protein sequence ID" value="MEK7950833.1"/>
    <property type="molecule type" value="Genomic_DNA"/>
</dbReference>
<evidence type="ECO:0000256" key="2">
    <source>
        <dbReference type="ARBA" id="ARBA00010323"/>
    </source>
</evidence>
<gene>
    <name evidence="11" type="ORF">WKV53_10015</name>
</gene>
<comment type="subcellular location">
    <subcellularLocation>
        <location evidence="1">Cell membrane</location>
        <topology evidence="1">Multi-pass membrane protein</topology>
    </subcellularLocation>
</comment>
<dbReference type="InterPro" id="IPR024194">
    <property type="entry name" value="Ac/AlaTfrase_AlgI/DltB"/>
</dbReference>
<protein>
    <submittedName>
        <fullName evidence="11">MBOAT family O-acyltransferase</fullName>
        <ecNumber evidence="11">2.3.-.-</ecNumber>
    </submittedName>
</protein>
<dbReference type="GO" id="GO:0016746">
    <property type="term" value="F:acyltransferase activity"/>
    <property type="evidence" value="ECO:0007669"/>
    <property type="project" value="UniProtKB-KW"/>
</dbReference>
<evidence type="ECO:0000256" key="9">
    <source>
        <dbReference type="PIRNR" id="PIRNR016636"/>
    </source>
</evidence>
<feature type="transmembrane region" description="Helical" evidence="10">
    <location>
        <begin position="387"/>
        <end position="413"/>
    </location>
</feature>
<name>A0ABU9ASY5_9BACT</name>
<keyword evidence="7 9" id="KW-0472">Membrane</keyword>
<feature type="transmembrane region" description="Helical" evidence="10">
    <location>
        <begin position="428"/>
        <end position="447"/>
    </location>
</feature>
<evidence type="ECO:0000256" key="8">
    <source>
        <dbReference type="ARBA" id="ARBA00023315"/>
    </source>
</evidence>
<keyword evidence="5 10" id="KW-0812">Transmembrane</keyword>
<dbReference type="InterPro" id="IPR051085">
    <property type="entry name" value="MB_O-acyltransferase"/>
</dbReference>
<evidence type="ECO:0000313" key="11">
    <source>
        <dbReference type="EMBL" id="MEK7950833.1"/>
    </source>
</evidence>
<keyword evidence="4 9" id="KW-0808">Transferase</keyword>
<evidence type="ECO:0000256" key="4">
    <source>
        <dbReference type="ARBA" id="ARBA00022679"/>
    </source>
</evidence>
<dbReference type="PANTHER" id="PTHR13285:SF23">
    <property type="entry name" value="TEICHOIC ACID D-ALANYLTRANSFERASE"/>
    <property type="match status" value="1"/>
</dbReference>
<dbReference type="Pfam" id="PF03062">
    <property type="entry name" value="MBOAT"/>
    <property type="match status" value="1"/>
</dbReference>
<keyword evidence="12" id="KW-1185">Reference proteome</keyword>